<evidence type="ECO:0000256" key="2">
    <source>
        <dbReference type="ARBA" id="ARBA00024764"/>
    </source>
</evidence>
<evidence type="ECO:0000313" key="4">
    <source>
        <dbReference type="Proteomes" id="UP000267246"/>
    </source>
</evidence>
<dbReference type="RefSeq" id="WP_121940846.1">
    <property type="nucleotide sequence ID" value="NZ_CP137846.1"/>
</dbReference>
<evidence type="ECO:0000256" key="1">
    <source>
        <dbReference type="ARBA" id="ARBA00008720"/>
    </source>
</evidence>
<dbReference type="Proteomes" id="UP000267246">
    <property type="component" value="Unassembled WGS sequence"/>
</dbReference>
<dbReference type="AlphaFoldDB" id="A0A3M0A0K9"/>
<reference evidence="3 4" key="1">
    <citation type="submission" date="2018-10" db="EMBL/GenBank/DDBJ databases">
        <title>Genomic Encyclopedia of Archaeal and Bacterial Type Strains, Phase II (KMG-II): from individual species to whole genera.</title>
        <authorList>
            <person name="Goeker M."/>
        </authorList>
    </citation>
    <scope>NUCLEOTIDE SEQUENCE [LARGE SCALE GENOMIC DNA]</scope>
    <source>
        <strain evidence="3 4">ATCC 29870</strain>
    </source>
</reference>
<dbReference type="InterPro" id="IPR036388">
    <property type="entry name" value="WH-like_DNA-bd_sf"/>
</dbReference>
<sequence>MESFEERKKYIELYEKYKDLLAQSQKQALYLQLFEDLSISEISEELAMTRSGVFDALKKGKKKLLDIENKINKNEK</sequence>
<dbReference type="EMBL" id="REFI01000007">
    <property type="protein sequence ID" value="RMA78543.1"/>
    <property type="molecule type" value="Genomic_DNA"/>
</dbReference>
<evidence type="ECO:0000313" key="3">
    <source>
        <dbReference type="EMBL" id="RMA78543.1"/>
    </source>
</evidence>
<keyword evidence="4" id="KW-1185">Reference proteome</keyword>
<organism evidence="3 4">
    <name type="scientific">Metamycoplasma subdolum</name>
    <dbReference type="NCBI Taxonomy" id="92407"/>
    <lineage>
        <taxon>Bacteria</taxon>
        <taxon>Bacillati</taxon>
        <taxon>Mycoplasmatota</taxon>
        <taxon>Mycoplasmoidales</taxon>
        <taxon>Metamycoplasmataceae</taxon>
        <taxon>Metamycoplasma</taxon>
    </lineage>
</organism>
<dbReference type="InterPro" id="IPR007394">
    <property type="entry name" value="UPF0122"/>
</dbReference>
<proteinExistence type="inferred from homology"/>
<dbReference type="InterPro" id="IPR013324">
    <property type="entry name" value="RNA_pol_sigma_r3/r4-like"/>
</dbReference>
<name>A0A3M0A0K9_9BACT</name>
<comment type="similarity">
    <text evidence="1">Belongs to the UPF0122 family.</text>
</comment>
<protein>
    <submittedName>
        <fullName evidence="3">Uncharacterized protein</fullName>
    </submittedName>
</protein>
<accession>A0A3M0A0K9</accession>
<dbReference type="Gene3D" id="1.10.10.10">
    <property type="entry name" value="Winged helix-like DNA-binding domain superfamily/Winged helix DNA-binding domain"/>
    <property type="match status" value="1"/>
</dbReference>
<gene>
    <name evidence="3" type="ORF">JN00_0373</name>
</gene>
<comment type="caution">
    <text evidence="3">The sequence shown here is derived from an EMBL/GenBank/DDBJ whole genome shotgun (WGS) entry which is preliminary data.</text>
</comment>
<comment type="function">
    <text evidence="2">Might take part in the signal recognition particle (SRP) pathway. This is inferred from the conservation of its genetic proximity to ftsY/ffh. May be a regulatory protein.</text>
</comment>
<dbReference type="OrthoDB" id="404035at2"/>
<dbReference type="Pfam" id="PF04297">
    <property type="entry name" value="UPF0122"/>
    <property type="match status" value="1"/>
</dbReference>
<dbReference type="SUPFAM" id="SSF88659">
    <property type="entry name" value="Sigma3 and sigma4 domains of RNA polymerase sigma factors"/>
    <property type="match status" value="1"/>
</dbReference>